<comment type="caution">
    <text evidence="2">The sequence shown here is derived from an EMBL/GenBank/DDBJ whole genome shotgun (WGS) entry which is preliminary data.</text>
</comment>
<dbReference type="EMBL" id="JBHRZH010000020">
    <property type="protein sequence ID" value="MFC3763772.1"/>
    <property type="molecule type" value="Genomic_DNA"/>
</dbReference>
<dbReference type="InterPro" id="IPR052019">
    <property type="entry name" value="F420H2_bilvrd_red/Heme_oxyg"/>
</dbReference>
<dbReference type="PANTHER" id="PTHR35176">
    <property type="entry name" value="HEME OXYGENASE HI_0854-RELATED"/>
    <property type="match status" value="1"/>
</dbReference>
<dbReference type="InterPro" id="IPR012349">
    <property type="entry name" value="Split_barrel_FMN-bd"/>
</dbReference>
<accession>A0ABV7YFC3</accession>
<name>A0ABV7YFC3_9ACTN</name>
<dbReference type="RefSeq" id="WP_205118641.1">
    <property type="nucleotide sequence ID" value="NZ_JAFBCM010000001.1"/>
</dbReference>
<dbReference type="PANTHER" id="PTHR35176:SF2">
    <property type="entry name" value="F420H(2)-DEPENDENT REDUCTASE RV1155"/>
    <property type="match status" value="1"/>
</dbReference>
<proteinExistence type="predicted"/>
<evidence type="ECO:0000313" key="3">
    <source>
        <dbReference type="Proteomes" id="UP001595699"/>
    </source>
</evidence>
<organism evidence="2 3">
    <name type="scientific">Tenggerimyces flavus</name>
    <dbReference type="NCBI Taxonomy" id="1708749"/>
    <lineage>
        <taxon>Bacteria</taxon>
        <taxon>Bacillati</taxon>
        <taxon>Actinomycetota</taxon>
        <taxon>Actinomycetes</taxon>
        <taxon>Propionibacteriales</taxon>
        <taxon>Nocardioidaceae</taxon>
        <taxon>Tenggerimyces</taxon>
    </lineage>
</organism>
<evidence type="ECO:0000256" key="1">
    <source>
        <dbReference type="ARBA" id="ARBA00023002"/>
    </source>
</evidence>
<gene>
    <name evidence="2" type="ORF">ACFOUW_23235</name>
</gene>
<protein>
    <submittedName>
        <fullName evidence="2">Pyridoxamine 5'-phosphate oxidase</fullName>
    </submittedName>
</protein>
<evidence type="ECO:0000313" key="2">
    <source>
        <dbReference type="EMBL" id="MFC3763772.1"/>
    </source>
</evidence>
<keyword evidence="1" id="KW-0560">Oxidoreductase</keyword>
<keyword evidence="3" id="KW-1185">Reference proteome</keyword>
<reference evidence="3" key="1">
    <citation type="journal article" date="2019" name="Int. J. Syst. Evol. Microbiol.">
        <title>The Global Catalogue of Microorganisms (GCM) 10K type strain sequencing project: providing services to taxonomists for standard genome sequencing and annotation.</title>
        <authorList>
            <consortium name="The Broad Institute Genomics Platform"/>
            <consortium name="The Broad Institute Genome Sequencing Center for Infectious Disease"/>
            <person name="Wu L."/>
            <person name="Ma J."/>
        </authorList>
    </citation>
    <scope>NUCLEOTIDE SEQUENCE [LARGE SCALE GENOMIC DNA]</scope>
    <source>
        <strain evidence="3">CGMCC 4.7241</strain>
    </source>
</reference>
<dbReference type="SUPFAM" id="SSF50475">
    <property type="entry name" value="FMN-binding split barrel"/>
    <property type="match status" value="1"/>
</dbReference>
<dbReference type="Gene3D" id="2.30.110.10">
    <property type="entry name" value="Electron Transport, Fmn-binding Protein, Chain A"/>
    <property type="match status" value="1"/>
</dbReference>
<dbReference type="Proteomes" id="UP001595699">
    <property type="component" value="Unassembled WGS sequence"/>
</dbReference>
<sequence length="146" mass="15730">MADLSDVVKVGSGDSYLAVVSTTRRDGSVLSTVINAGVVAHPSTGEQVVGAVLVGGVRKIAHLRERPRLTVTWRAGWSWVTAEGPAELIGPDDPYDGVDAERLRLLLRETFAGAGGTHDDWDEYDRVMASDRRVVVLVTPDRIYGS</sequence>